<organism evidence="3 4">
    <name type="scientific">Luteolibacter soli</name>
    <dbReference type="NCBI Taxonomy" id="3135280"/>
    <lineage>
        <taxon>Bacteria</taxon>
        <taxon>Pseudomonadati</taxon>
        <taxon>Verrucomicrobiota</taxon>
        <taxon>Verrucomicrobiia</taxon>
        <taxon>Verrucomicrobiales</taxon>
        <taxon>Verrucomicrobiaceae</taxon>
        <taxon>Luteolibacter</taxon>
    </lineage>
</organism>
<gene>
    <name evidence="3" type="ORF">WKV53_02755</name>
</gene>
<reference evidence="3 4" key="1">
    <citation type="submission" date="2024-04" db="EMBL/GenBank/DDBJ databases">
        <title>Luteolibacter sp. isolated from soil.</title>
        <authorList>
            <person name="An J."/>
        </authorList>
    </citation>
    <scope>NUCLEOTIDE SEQUENCE [LARGE SCALE GENOMIC DNA]</scope>
    <source>
        <strain evidence="3 4">Y139</strain>
    </source>
</reference>
<dbReference type="EMBL" id="JBBUKT010000001">
    <property type="protein sequence ID" value="MEK7949396.1"/>
    <property type="molecule type" value="Genomic_DNA"/>
</dbReference>
<keyword evidence="2" id="KW-1133">Transmembrane helix</keyword>
<proteinExistence type="predicted"/>
<name>A0ABU9AQD3_9BACT</name>
<accession>A0ABU9AQD3</accession>
<feature type="transmembrane region" description="Helical" evidence="2">
    <location>
        <begin position="14"/>
        <end position="37"/>
    </location>
</feature>
<protein>
    <submittedName>
        <fullName evidence="3">Uncharacterized protein</fullName>
    </submittedName>
</protein>
<evidence type="ECO:0000313" key="3">
    <source>
        <dbReference type="EMBL" id="MEK7949396.1"/>
    </source>
</evidence>
<sequence length="89" mass="10280">MSHHLGIVPAADGFAMAMVVILVFSLGIVATLIVGIYRSGKRHENEVEKLLEELRRDEEEEERQRKHPASPTGTQDREPWEKEADWWKQ</sequence>
<keyword evidence="2" id="KW-0812">Transmembrane</keyword>
<evidence type="ECO:0000256" key="2">
    <source>
        <dbReference type="SAM" id="Phobius"/>
    </source>
</evidence>
<feature type="region of interest" description="Disordered" evidence="1">
    <location>
        <begin position="56"/>
        <end position="89"/>
    </location>
</feature>
<keyword evidence="4" id="KW-1185">Reference proteome</keyword>
<feature type="compositionally biased region" description="Basic and acidic residues" evidence="1">
    <location>
        <begin position="75"/>
        <end position="89"/>
    </location>
</feature>
<evidence type="ECO:0000256" key="1">
    <source>
        <dbReference type="SAM" id="MobiDB-lite"/>
    </source>
</evidence>
<evidence type="ECO:0000313" key="4">
    <source>
        <dbReference type="Proteomes" id="UP001371305"/>
    </source>
</evidence>
<keyword evidence="2" id="KW-0472">Membrane</keyword>
<dbReference type="Proteomes" id="UP001371305">
    <property type="component" value="Unassembled WGS sequence"/>
</dbReference>
<dbReference type="RefSeq" id="WP_341402813.1">
    <property type="nucleotide sequence ID" value="NZ_JBBUKT010000001.1"/>
</dbReference>
<comment type="caution">
    <text evidence="3">The sequence shown here is derived from an EMBL/GenBank/DDBJ whole genome shotgun (WGS) entry which is preliminary data.</text>
</comment>